<dbReference type="EMBL" id="JADBEL010000035">
    <property type="protein sequence ID" value="MBE1556765.1"/>
    <property type="molecule type" value="Genomic_DNA"/>
</dbReference>
<proteinExistence type="predicted"/>
<evidence type="ECO:0000313" key="1">
    <source>
        <dbReference type="EMBL" id="MBE1556765.1"/>
    </source>
</evidence>
<comment type="caution">
    <text evidence="1">The sequence shown here is derived from an EMBL/GenBank/DDBJ whole genome shotgun (WGS) entry which is preliminary data.</text>
</comment>
<evidence type="ECO:0000313" key="2">
    <source>
        <dbReference type="Proteomes" id="UP000658225"/>
    </source>
</evidence>
<keyword evidence="2" id="KW-1185">Reference proteome</keyword>
<gene>
    <name evidence="1" type="ORF">H4683_003891</name>
</gene>
<dbReference type="InterPro" id="IPR025365">
    <property type="entry name" value="DUF4269"/>
</dbReference>
<organism evidence="1 2">
    <name type="scientific">Sporosarcina limicola</name>
    <dbReference type="NCBI Taxonomy" id="34101"/>
    <lineage>
        <taxon>Bacteria</taxon>
        <taxon>Bacillati</taxon>
        <taxon>Bacillota</taxon>
        <taxon>Bacilli</taxon>
        <taxon>Bacillales</taxon>
        <taxon>Caryophanaceae</taxon>
        <taxon>Sporosarcina</taxon>
    </lineage>
</organism>
<dbReference type="RefSeq" id="WP_192600384.1">
    <property type="nucleotide sequence ID" value="NZ_JADBEL010000035.1"/>
</dbReference>
<accession>A0A927MLX1</accession>
<protein>
    <submittedName>
        <fullName evidence="1">Uncharacterized protein</fullName>
    </submittedName>
</protein>
<reference evidence="1" key="1">
    <citation type="submission" date="2020-10" db="EMBL/GenBank/DDBJ databases">
        <title>Genomic Encyclopedia of Type Strains, Phase IV (KMG-IV): sequencing the most valuable type-strain genomes for metagenomic binning, comparative biology and taxonomic classification.</title>
        <authorList>
            <person name="Goeker M."/>
        </authorList>
    </citation>
    <scope>NUCLEOTIDE SEQUENCE</scope>
    <source>
        <strain evidence="1">DSM 13886</strain>
    </source>
</reference>
<dbReference type="Proteomes" id="UP000658225">
    <property type="component" value="Unassembled WGS sequence"/>
</dbReference>
<dbReference type="Pfam" id="PF14091">
    <property type="entry name" value="DUF4269"/>
    <property type="match status" value="1"/>
</dbReference>
<dbReference type="AlphaFoldDB" id="A0A927MLX1"/>
<sequence>MFDTIDYLRFGNNNQKRAYSAIENLGIMYNLSEYSPILCGTLPIGVDIVGSDLDIIMNVVNFPLFEKKVTNLYGNQQDFIIKKLIIRNVPVIIANFMFEDFKFELFGQPQPVKEQHAYLHMVIENSLLQHYPCLKDEVINLKEQGFKTEPAFCKLLGLENDPYTALLEFGKRKKII</sequence>
<name>A0A927MLX1_9BACL</name>